<dbReference type="AlphaFoldDB" id="A0A919WJ47"/>
<keyword evidence="1" id="KW-0812">Transmembrane</keyword>
<dbReference type="PANTHER" id="PTHR38450:SF2">
    <property type="entry name" value="STAGE V SPORULATION PROTEIN AEB"/>
    <property type="match status" value="1"/>
</dbReference>
<evidence type="ECO:0000313" key="3">
    <source>
        <dbReference type="Proteomes" id="UP000682111"/>
    </source>
</evidence>
<feature type="transmembrane region" description="Helical" evidence="1">
    <location>
        <begin position="95"/>
        <end position="114"/>
    </location>
</feature>
<dbReference type="EMBL" id="BORC01000004">
    <property type="protein sequence ID" value="GIN62998.1"/>
    <property type="molecule type" value="Genomic_DNA"/>
</dbReference>
<feature type="transmembrane region" description="Helical" evidence="1">
    <location>
        <begin position="6"/>
        <end position="26"/>
    </location>
</feature>
<keyword evidence="3" id="KW-1185">Reference proteome</keyword>
<evidence type="ECO:0000313" key="2">
    <source>
        <dbReference type="EMBL" id="GIN62998.1"/>
    </source>
</evidence>
<dbReference type="RefSeq" id="WP_095310113.1">
    <property type="nucleotide sequence ID" value="NZ_BORC01000004.1"/>
</dbReference>
<keyword evidence="1" id="KW-0472">Membrane</keyword>
<reference evidence="2" key="1">
    <citation type="submission" date="2021-03" db="EMBL/GenBank/DDBJ databases">
        <title>Antimicrobial resistance genes in bacteria isolated from Japanese honey, and their potential for conferring macrolide and lincosamide resistance in the American foulbrood pathogen Paenibacillus larvae.</title>
        <authorList>
            <person name="Okamoto M."/>
            <person name="Kumagai M."/>
            <person name="Kanamori H."/>
            <person name="Takamatsu D."/>
        </authorList>
    </citation>
    <scope>NUCLEOTIDE SEQUENCE</scope>
    <source>
        <strain evidence="2">J27TS8</strain>
    </source>
</reference>
<gene>
    <name evidence="2" type="ORF">J27TS8_29910</name>
</gene>
<organism evidence="2 3">
    <name type="scientific">Robertmurraya siralis</name>
    <dbReference type="NCBI Taxonomy" id="77777"/>
    <lineage>
        <taxon>Bacteria</taxon>
        <taxon>Bacillati</taxon>
        <taxon>Bacillota</taxon>
        <taxon>Bacilli</taxon>
        <taxon>Bacillales</taxon>
        <taxon>Bacillaceae</taxon>
        <taxon>Robertmurraya</taxon>
    </lineage>
</organism>
<dbReference type="OrthoDB" id="9797988at2"/>
<keyword evidence="1" id="KW-1133">Transmembrane helix</keyword>
<sequence>MLPMFFWAFVVGGLICVFGQLLFDVAKLTPGHTLSLLVVMGAILDGIGLYEPLADFAGAGATVPITNFGNTLVHGALQEAEKHGLVGVLTGMFEVTSSGISAAIVFAFIGALLFKPKG</sequence>
<name>A0A919WJ47_9BACI</name>
<proteinExistence type="predicted"/>
<dbReference type="Proteomes" id="UP000682111">
    <property type="component" value="Unassembled WGS sequence"/>
</dbReference>
<accession>A0A919WJ47</accession>
<dbReference type="PANTHER" id="PTHR38450">
    <property type="entry name" value="STAGE V SPORULATION PROTEIN AC-RELATED"/>
    <property type="match status" value="1"/>
</dbReference>
<comment type="caution">
    <text evidence="2">The sequence shown here is derived from an EMBL/GenBank/DDBJ whole genome shotgun (WGS) entry which is preliminary data.</text>
</comment>
<dbReference type="InterPro" id="IPR005562">
    <property type="entry name" value="SpoVA"/>
</dbReference>
<feature type="transmembrane region" description="Helical" evidence="1">
    <location>
        <begin position="33"/>
        <end position="50"/>
    </location>
</feature>
<protein>
    <submittedName>
        <fullName evidence="2">Stage V sporulation protein AE</fullName>
    </submittedName>
</protein>
<evidence type="ECO:0000256" key="1">
    <source>
        <dbReference type="SAM" id="Phobius"/>
    </source>
</evidence>
<dbReference type="Pfam" id="PF03862">
    <property type="entry name" value="SpoVAC_SpoVAEB"/>
    <property type="match status" value="1"/>
</dbReference>
<dbReference type="NCBIfam" id="TIGR02839">
    <property type="entry name" value="spore_V_AE"/>
    <property type="match status" value="1"/>
</dbReference>
<dbReference type="InterPro" id="IPR014204">
    <property type="entry name" value="Spore_V_AE"/>
</dbReference>